<dbReference type="Proteomes" id="UP000070409">
    <property type="component" value="Unassembled WGS sequence"/>
</dbReference>
<dbReference type="SUPFAM" id="SSF51735">
    <property type="entry name" value="NAD(P)-binding Rossmann-fold domains"/>
    <property type="match status" value="1"/>
</dbReference>
<sequence>MSSAAVPGGLGLEGAVVLVTGGVRGIGAGIARVFLRHGATVVVCARREPERQVEVDGAVAEFVAADVREPEQVETLIAGVVDRHGRLDVLVNNAGGAPFADAATASPRFHEKVVGLNLLAPLLVAQKANAVMQSAGGGAIVNVSSVSATRPSPGTAAYGAAKAGLDSLTASLAVEFAPAVRVNALDVGMVRTEAAEQHYGDDAGIAAIGATVPLGRLADPEEVGACAAFLASPLASYVSGATLLVHGGGERPAFLAAANAERDAR</sequence>
<dbReference type="STRING" id="239498.AXK60_07130"/>
<dbReference type="PANTHER" id="PTHR43639:SF1">
    <property type="entry name" value="SHORT-CHAIN DEHYDROGENASE_REDUCTASE FAMILY PROTEIN"/>
    <property type="match status" value="1"/>
</dbReference>
<evidence type="ECO:0000256" key="1">
    <source>
        <dbReference type="ARBA" id="ARBA00006484"/>
    </source>
</evidence>
<dbReference type="CDD" id="cd05233">
    <property type="entry name" value="SDR_c"/>
    <property type="match status" value="1"/>
</dbReference>
<dbReference type="PROSITE" id="PS00061">
    <property type="entry name" value="ADH_SHORT"/>
    <property type="match status" value="1"/>
</dbReference>
<dbReference type="AlphaFoldDB" id="A0A138AIA5"/>
<dbReference type="NCBIfam" id="NF005893">
    <property type="entry name" value="PRK07856.1"/>
    <property type="match status" value="1"/>
</dbReference>
<accession>A0A138AIA5</accession>
<dbReference type="PRINTS" id="PR00081">
    <property type="entry name" value="GDHRDH"/>
</dbReference>
<keyword evidence="7" id="KW-1185">Reference proteome</keyword>
<evidence type="ECO:0000313" key="6">
    <source>
        <dbReference type="Proteomes" id="UP000070258"/>
    </source>
</evidence>
<dbReference type="Gene3D" id="3.40.50.720">
    <property type="entry name" value="NAD(P)-binding Rossmann-like Domain"/>
    <property type="match status" value="1"/>
</dbReference>
<dbReference type="InterPro" id="IPR002347">
    <property type="entry name" value="SDR_fam"/>
</dbReference>
<reference evidence="5" key="3">
    <citation type="submission" date="2016-02" db="EMBL/GenBank/DDBJ databases">
        <authorList>
            <person name="Teng J.L."/>
            <person name="Yang Y."/>
            <person name="Huang Y."/>
            <person name="Guo F."/>
            <person name="Wei W."/>
            <person name="Chen J.H."/>
            <person name="Wong S.Y."/>
            <person name="Lau S.K."/>
            <person name="Woo P.C."/>
        </authorList>
    </citation>
    <scope>NUCLEOTIDE SEQUENCE</scope>
    <source>
        <strain evidence="5">JCM 15929</strain>
    </source>
</reference>
<evidence type="ECO:0000259" key="3">
    <source>
        <dbReference type="SMART" id="SM00822"/>
    </source>
</evidence>
<evidence type="ECO:0000313" key="4">
    <source>
        <dbReference type="EMBL" id="KXO98445.1"/>
    </source>
</evidence>
<organism evidence="5 6">
    <name type="scientific">Tsukamurella pseudospumae</name>
    <dbReference type="NCBI Taxonomy" id="239498"/>
    <lineage>
        <taxon>Bacteria</taxon>
        <taxon>Bacillati</taxon>
        <taxon>Actinomycetota</taxon>
        <taxon>Actinomycetes</taxon>
        <taxon>Mycobacteriales</taxon>
        <taxon>Tsukamurellaceae</taxon>
        <taxon>Tsukamurella</taxon>
    </lineage>
</organism>
<dbReference type="InterPro" id="IPR020904">
    <property type="entry name" value="Sc_DH/Rdtase_CS"/>
</dbReference>
<dbReference type="Pfam" id="PF13561">
    <property type="entry name" value="adh_short_C2"/>
    <property type="match status" value="1"/>
</dbReference>
<dbReference type="OrthoDB" id="3361211at2"/>
<dbReference type="EMBL" id="LSRF01000033">
    <property type="protein sequence ID" value="KXP10236.1"/>
    <property type="molecule type" value="Genomic_DNA"/>
</dbReference>
<reference evidence="4 7" key="2">
    <citation type="submission" date="2016-02" db="EMBL/GenBank/DDBJ databases">
        <authorList>
            <person name="Teng J.L."/>
            <person name="Tang Y."/>
            <person name="Huang Y."/>
            <person name="Guo F."/>
            <person name="Wei W."/>
            <person name="Chen J.H."/>
            <person name="Wong S.Y."/>
            <person name="Lau S.K."/>
            <person name="Woo P.C."/>
        </authorList>
    </citation>
    <scope>NUCLEOTIDE SEQUENCE [LARGE SCALE GENOMIC DNA]</scope>
    <source>
        <strain evidence="4 7">JCM 13375</strain>
    </source>
</reference>
<dbReference type="InterPro" id="IPR057326">
    <property type="entry name" value="KR_dom"/>
</dbReference>
<keyword evidence="2" id="KW-0560">Oxidoreductase</keyword>
<comment type="caution">
    <text evidence="5">The sequence shown here is derived from an EMBL/GenBank/DDBJ whole genome shotgun (WGS) entry which is preliminary data.</text>
</comment>
<gene>
    <name evidence="5" type="ORF">AXK60_07130</name>
    <name evidence="4" type="ORF">AXK61_02250</name>
</gene>
<dbReference type="PANTHER" id="PTHR43639">
    <property type="entry name" value="OXIDOREDUCTASE, SHORT-CHAIN DEHYDROGENASE/REDUCTASE FAMILY (AFU_ORTHOLOGUE AFUA_5G02870)"/>
    <property type="match status" value="1"/>
</dbReference>
<evidence type="ECO:0000313" key="7">
    <source>
        <dbReference type="Proteomes" id="UP000070409"/>
    </source>
</evidence>
<dbReference type="GO" id="GO:0016491">
    <property type="term" value="F:oxidoreductase activity"/>
    <property type="evidence" value="ECO:0007669"/>
    <property type="project" value="UniProtKB-KW"/>
</dbReference>
<dbReference type="PRINTS" id="PR00080">
    <property type="entry name" value="SDRFAMILY"/>
</dbReference>
<evidence type="ECO:0000256" key="2">
    <source>
        <dbReference type="ARBA" id="ARBA00023002"/>
    </source>
</evidence>
<comment type="similarity">
    <text evidence="1">Belongs to the short-chain dehydrogenases/reductases (SDR) family.</text>
</comment>
<dbReference type="FunFam" id="3.40.50.720:FF:000084">
    <property type="entry name" value="Short-chain dehydrogenase reductase"/>
    <property type="match status" value="1"/>
</dbReference>
<proteinExistence type="inferred from homology"/>
<dbReference type="Proteomes" id="UP000070258">
    <property type="component" value="Unassembled WGS sequence"/>
</dbReference>
<dbReference type="RefSeq" id="WP_068571272.1">
    <property type="nucleotide sequence ID" value="NZ_LSRE01000012.1"/>
</dbReference>
<name>A0A138AIA5_9ACTN</name>
<reference evidence="6" key="1">
    <citation type="submission" date="2016-02" db="EMBL/GenBank/DDBJ databases">
        <authorList>
            <person name="Wen L."/>
            <person name="He K."/>
            <person name="Yang H."/>
        </authorList>
    </citation>
    <scope>NUCLEOTIDE SEQUENCE [LARGE SCALE GENOMIC DNA]</scope>
    <source>
        <strain evidence="6">JCM 15929</strain>
    </source>
</reference>
<protein>
    <submittedName>
        <fullName evidence="5">Short-chain dehydrogenase</fullName>
    </submittedName>
</protein>
<evidence type="ECO:0000313" key="5">
    <source>
        <dbReference type="EMBL" id="KXP10236.1"/>
    </source>
</evidence>
<dbReference type="InterPro" id="IPR036291">
    <property type="entry name" value="NAD(P)-bd_dom_sf"/>
</dbReference>
<dbReference type="SMART" id="SM00822">
    <property type="entry name" value="PKS_KR"/>
    <property type="match status" value="1"/>
</dbReference>
<feature type="domain" description="Ketoreductase" evidence="3">
    <location>
        <begin position="15"/>
        <end position="208"/>
    </location>
</feature>
<dbReference type="EMBL" id="LSRE01000012">
    <property type="protein sequence ID" value="KXO98445.1"/>
    <property type="molecule type" value="Genomic_DNA"/>
</dbReference>